<keyword evidence="3" id="KW-1185">Reference proteome</keyword>
<gene>
    <name evidence="2" type="ORF">DPMN_079617</name>
</gene>
<dbReference type="AlphaFoldDB" id="A0A9D3YSW8"/>
<proteinExistence type="predicted"/>
<evidence type="ECO:0000313" key="3">
    <source>
        <dbReference type="Proteomes" id="UP000828390"/>
    </source>
</evidence>
<accession>A0A9D3YSW8</accession>
<reference evidence="2" key="2">
    <citation type="submission" date="2020-11" db="EMBL/GenBank/DDBJ databases">
        <authorList>
            <person name="McCartney M.A."/>
            <person name="Auch B."/>
            <person name="Kono T."/>
            <person name="Mallez S."/>
            <person name="Becker A."/>
            <person name="Gohl D.M."/>
            <person name="Silverstein K.A.T."/>
            <person name="Koren S."/>
            <person name="Bechman K.B."/>
            <person name="Herman A."/>
            <person name="Abrahante J.E."/>
            <person name="Garbe J."/>
        </authorList>
    </citation>
    <scope>NUCLEOTIDE SEQUENCE</scope>
    <source>
        <strain evidence="2">Duluth1</strain>
        <tissue evidence="2">Whole animal</tissue>
    </source>
</reference>
<dbReference type="Proteomes" id="UP000828390">
    <property type="component" value="Unassembled WGS sequence"/>
</dbReference>
<dbReference type="EMBL" id="JAIWYP010000015">
    <property type="protein sequence ID" value="KAH3704560.1"/>
    <property type="molecule type" value="Genomic_DNA"/>
</dbReference>
<sequence>MLDCQALRCLLIPRKARRTKAGPLDPGDPGLTQHPSAGAGQPGGHEEDSLATVQHQQCHSEQVEQ</sequence>
<comment type="caution">
    <text evidence="2">The sequence shown here is derived from an EMBL/GenBank/DDBJ whole genome shotgun (WGS) entry which is preliminary data.</text>
</comment>
<reference evidence="2" key="1">
    <citation type="journal article" date="2019" name="bioRxiv">
        <title>The Genome of the Zebra Mussel, Dreissena polymorpha: A Resource for Invasive Species Research.</title>
        <authorList>
            <person name="McCartney M.A."/>
            <person name="Auch B."/>
            <person name="Kono T."/>
            <person name="Mallez S."/>
            <person name="Zhang Y."/>
            <person name="Obille A."/>
            <person name="Becker A."/>
            <person name="Abrahante J.E."/>
            <person name="Garbe J."/>
            <person name="Badalamenti J.P."/>
            <person name="Herman A."/>
            <person name="Mangelson H."/>
            <person name="Liachko I."/>
            <person name="Sullivan S."/>
            <person name="Sone E.D."/>
            <person name="Koren S."/>
            <person name="Silverstein K.A.T."/>
            <person name="Beckman K.B."/>
            <person name="Gohl D.M."/>
        </authorList>
    </citation>
    <scope>NUCLEOTIDE SEQUENCE</scope>
    <source>
        <strain evidence="2">Duluth1</strain>
        <tissue evidence="2">Whole animal</tissue>
    </source>
</reference>
<feature type="region of interest" description="Disordered" evidence="1">
    <location>
        <begin position="15"/>
        <end position="65"/>
    </location>
</feature>
<name>A0A9D3YSW8_DREPO</name>
<feature type="compositionally biased region" description="Polar residues" evidence="1">
    <location>
        <begin position="51"/>
        <end position="65"/>
    </location>
</feature>
<evidence type="ECO:0000256" key="1">
    <source>
        <dbReference type="SAM" id="MobiDB-lite"/>
    </source>
</evidence>
<evidence type="ECO:0000313" key="2">
    <source>
        <dbReference type="EMBL" id="KAH3704560.1"/>
    </source>
</evidence>
<organism evidence="2 3">
    <name type="scientific">Dreissena polymorpha</name>
    <name type="common">Zebra mussel</name>
    <name type="synonym">Mytilus polymorpha</name>
    <dbReference type="NCBI Taxonomy" id="45954"/>
    <lineage>
        <taxon>Eukaryota</taxon>
        <taxon>Metazoa</taxon>
        <taxon>Spiralia</taxon>
        <taxon>Lophotrochozoa</taxon>
        <taxon>Mollusca</taxon>
        <taxon>Bivalvia</taxon>
        <taxon>Autobranchia</taxon>
        <taxon>Heteroconchia</taxon>
        <taxon>Euheterodonta</taxon>
        <taxon>Imparidentia</taxon>
        <taxon>Neoheterodontei</taxon>
        <taxon>Myida</taxon>
        <taxon>Dreissenoidea</taxon>
        <taxon>Dreissenidae</taxon>
        <taxon>Dreissena</taxon>
    </lineage>
</organism>
<protein>
    <submittedName>
        <fullName evidence="2">Uncharacterized protein</fullName>
    </submittedName>
</protein>